<keyword evidence="1" id="KW-0472">Membrane</keyword>
<organism evidence="2 3">
    <name type="scientific">Acinetobacter venetianus</name>
    <dbReference type="NCBI Taxonomy" id="52133"/>
    <lineage>
        <taxon>Bacteria</taxon>
        <taxon>Pseudomonadati</taxon>
        <taxon>Pseudomonadota</taxon>
        <taxon>Gammaproteobacteria</taxon>
        <taxon>Moraxellales</taxon>
        <taxon>Moraxellaceae</taxon>
        <taxon>Acinetobacter</taxon>
    </lineage>
</organism>
<dbReference type="RefSeq" id="WP_061519015.1">
    <property type="nucleotide sequence ID" value="NZ_JRUE01000184.1"/>
</dbReference>
<feature type="transmembrane region" description="Helical" evidence="1">
    <location>
        <begin position="39"/>
        <end position="57"/>
    </location>
</feature>
<accession>A0A150HMX4</accession>
<dbReference type="AlphaFoldDB" id="A0A150HMX4"/>
<proteinExistence type="predicted"/>
<dbReference type="EMBL" id="JRUE01000184">
    <property type="protein sequence ID" value="KXZ67577.1"/>
    <property type="molecule type" value="Genomic_DNA"/>
</dbReference>
<reference evidence="2 3" key="1">
    <citation type="journal article" date="2016" name="Sci. Rep.">
        <title>Genomic and phenotypic characterization of the species Acinetobacter venetianus.</title>
        <authorList>
            <person name="Fondi M."/>
            <person name="Maida I."/>
            <person name="Perrin E."/>
            <person name="Orlandini V."/>
            <person name="La Torre L."/>
            <person name="Bosi E."/>
            <person name="Negroni A."/>
            <person name="Zanaroli G."/>
            <person name="Fava F."/>
            <person name="Decorosi F."/>
            <person name="Giovannetti L."/>
            <person name="Viti C."/>
            <person name="Vaneechoutte M."/>
            <person name="Dijkshoorn L."/>
            <person name="Fani R."/>
        </authorList>
    </citation>
    <scope>NUCLEOTIDE SEQUENCE [LARGE SCALE GENOMIC DNA]</scope>
    <source>
        <strain evidence="2 3">LUH5627</strain>
    </source>
</reference>
<keyword evidence="1" id="KW-1133">Transmembrane helix</keyword>
<dbReference type="Proteomes" id="UP000075680">
    <property type="component" value="Unassembled WGS sequence"/>
</dbReference>
<evidence type="ECO:0000256" key="1">
    <source>
        <dbReference type="SAM" id="Phobius"/>
    </source>
</evidence>
<gene>
    <name evidence="2" type="ORF">AVENLUH5627_02106</name>
</gene>
<name>A0A150HMX4_9GAMM</name>
<evidence type="ECO:0000313" key="2">
    <source>
        <dbReference type="EMBL" id="KXZ67577.1"/>
    </source>
</evidence>
<evidence type="ECO:0000313" key="3">
    <source>
        <dbReference type="Proteomes" id="UP000075680"/>
    </source>
</evidence>
<dbReference type="PATRIC" id="fig|52133.18.peg.2181"/>
<comment type="caution">
    <text evidence="2">The sequence shown here is derived from an EMBL/GenBank/DDBJ whole genome shotgun (WGS) entry which is preliminary data.</text>
</comment>
<keyword evidence="1" id="KW-0812">Transmembrane</keyword>
<sequence>MNHVCSQLSQPDQSGQQTCISWTEQTYVPPLSNADRDVYLAYAFGLFAFVWGIRRVLSMFGG</sequence>
<protein>
    <submittedName>
        <fullName evidence="2">Uncharacterized protein</fullName>
    </submittedName>
</protein>